<evidence type="ECO:0000256" key="1">
    <source>
        <dbReference type="ARBA" id="ARBA00004141"/>
    </source>
</evidence>
<dbReference type="GO" id="GO:0043190">
    <property type="term" value="C:ATP-binding cassette (ABC) transporter complex"/>
    <property type="evidence" value="ECO:0007669"/>
    <property type="project" value="InterPro"/>
</dbReference>
<dbReference type="PANTHER" id="PTHR43229">
    <property type="entry name" value="NODULATION PROTEIN J"/>
    <property type="match status" value="1"/>
</dbReference>
<dbReference type="InterPro" id="IPR013525">
    <property type="entry name" value="ABC2_TM"/>
</dbReference>
<feature type="transmembrane region" description="Helical" evidence="6">
    <location>
        <begin position="98"/>
        <end position="117"/>
    </location>
</feature>
<dbReference type="PIRSF" id="PIRSF006648">
    <property type="entry name" value="DrrB"/>
    <property type="match status" value="1"/>
</dbReference>
<evidence type="ECO:0000256" key="5">
    <source>
        <dbReference type="ARBA" id="ARBA00023251"/>
    </source>
</evidence>
<comment type="similarity">
    <text evidence="6">Belongs to the ABC-2 integral membrane protein family.</text>
</comment>
<accession>A0A078MJ47</accession>
<keyword evidence="3 6" id="KW-1133">Transmembrane helix</keyword>
<feature type="transmembrane region" description="Helical" evidence="6">
    <location>
        <begin position="270"/>
        <end position="291"/>
    </location>
</feature>
<organism evidence="8">
    <name type="scientific">Arthrobacter saudimassiliensis</name>
    <dbReference type="NCBI Taxonomy" id="1461584"/>
    <lineage>
        <taxon>Bacteria</taxon>
        <taxon>Bacillati</taxon>
        <taxon>Actinomycetota</taxon>
        <taxon>Actinomycetes</taxon>
        <taxon>Micrococcales</taxon>
        <taxon>Micrococcaceae</taxon>
        <taxon>Arthrobacter</taxon>
    </lineage>
</organism>
<dbReference type="Pfam" id="PF01061">
    <property type="entry name" value="ABC2_membrane"/>
    <property type="match status" value="1"/>
</dbReference>
<name>A0A078MJ47_9MICC</name>
<dbReference type="InterPro" id="IPR000412">
    <property type="entry name" value="ABC_2_transport"/>
</dbReference>
<keyword evidence="6" id="KW-0813">Transport</keyword>
<comment type="subcellular location">
    <subcellularLocation>
        <location evidence="6">Cell membrane</location>
        <topology evidence="6">Multi-pass membrane protein</topology>
    </subcellularLocation>
    <subcellularLocation>
        <location evidence="1">Membrane</location>
        <topology evidence="1">Multi-pass membrane protein</topology>
    </subcellularLocation>
</comment>
<evidence type="ECO:0000259" key="7">
    <source>
        <dbReference type="PROSITE" id="PS51012"/>
    </source>
</evidence>
<evidence type="ECO:0000256" key="4">
    <source>
        <dbReference type="ARBA" id="ARBA00023136"/>
    </source>
</evidence>
<dbReference type="InterPro" id="IPR051784">
    <property type="entry name" value="Nod_factor_ABC_transporter"/>
</dbReference>
<evidence type="ECO:0000256" key="2">
    <source>
        <dbReference type="ARBA" id="ARBA00022692"/>
    </source>
</evidence>
<dbReference type="GO" id="GO:0140359">
    <property type="term" value="F:ABC-type transporter activity"/>
    <property type="evidence" value="ECO:0007669"/>
    <property type="project" value="InterPro"/>
</dbReference>
<keyword evidence="5" id="KW-0046">Antibiotic resistance</keyword>
<evidence type="ECO:0000256" key="6">
    <source>
        <dbReference type="RuleBase" id="RU361157"/>
    </source>
</evidence>
<dbReference type="InterPro" id="IPR047817">
    <property type="entry name" value="ABC2_TM_bact-type"/>
</dbReference>
<dbReference type="AlphaFoldDB" id="A0A078MJ47"/>
<feature type="transmembrane region" description="Helical" evidence="6">
    <location>
        <begin position="226"/>
        <end position="250"/>
    </location>
</feature>
<dbReference type="PATRIC" id="fig|1461584.3.peg.712"/>
<keyword evidence="2 6" id="KW-0812">Transmembrane</keyword>
<evidence type="ECO:0000313" key="8">
    <source>
        <dbReference type="EMBL" id="CEA07408.1"/>
    </source>
</evidence>
<evidence type="ECO:0000256" key="3">
    <source>
        <dbReference type="ARBA" id="ARBA00022989"/>
    </source>
</evidence>
<dbReference type="EMBL" id="LN483070">
    <property type="protein sequence ID" value="CEA07408.1"/>
    <property type="molecule type" value="Genomic_DNA"/>
</dbReference>
<proteinExistence type="inferred from homology"/>
<gene>
    <name evidence="8" type="ORF">BN1051_00721</name>
</gene>
<dbReference type="PANTHER" id="PTHR43229:SF2">
    <property type="entry name" value="NODULATION PROTEIN J"/>
    <property type="match status" value="1"/>
</dbReference>
<protein>
    <recommendedName>
        <fullName evidence="6">Transport permease protein</fullName>
    </recommendedName>
</protein>
<keyword evidence="4 6" id="KW-0472">Membrane</keyword>
<dbReference type="PROSITE" id="PS51012">
    <property type="entry name" value="ABC_TM2"/>
    <property type="match status" value="1"/>
</dbReference>
<feature type="transmembrane region" description="Helical" evidence="6">
    <location>
        <begin position="183"/>
        <end position="205"/>
    </location>
</feature>
<feature type="domain" description="ABC transmembrane type-2" evidence="7">
    <location>
        <begin position="59"/>
        <end position="298"/>
    </location>
</feature>
<dbReference type="GO" id="GO:0046677">
    <property type="term" value="P:response to antibiotic"/>
    <property type="evidence" value="ECO:0007669"/>
    <property type="project" value="UniProtKB-KW"/>
</dbReference>
<reference evidence="8" key="1">
    <citation type="submission" date="2014-07" db="EMBL/GenBank/DDBJ databases">
        <authorList>
            <person name="Urmite Genomes Urmite Genomes"/>
        </authorList>
    </citation>
    <scope>NUCLEOTIDE SEQUENCE</scope>
    <source>
        <strain evidence="8">11W110_air</strain>
    </source>
</reference>
<keyword evidence="6" id="KW-1003">Cell membrane</keyword>
<feature type="transmembrane region" description="Helical" evidence="6">
    <location>
        <begin position="58"/>
        <end position="83"/>
    </location>
</feature>
<sequence>MTEHGRPGPGTGATAVERHPVLGLRSPLTPRQTAARARRFGAFYYAEHWIKRMGGYRWTVLMTAVGTPLVYLLGMGMGLGVLVDANSPAAFGGGGGPVPYLVFLCPALVATAAIMICSEENTYTVMDGFKWHRTYYGPNASPLSSGQIAAGHVMGLTVRILLTTGIYYLFLLLFGAVPLPGTGWLMVFTALLGGLAFGLPLLAFSATLKEDKGQFAMVQRFIVMPLFLFSGTFFPLDSLPIGVRWIGWISPLWHSAELGRVLSYAQPEPAGLGLVHLAYLLILAAAGMVLARRNFTRRLAG</sequence>
<feature type="transmembrane region" description="Helical" evidence="6">
    <location>
        <begin position="156"/>
        <end position="177"/>
    </location>
</feature>